<evidence type="ECO:0000313" key="2">
    <source>
        <dbReference type="EMBL" id="WNG45358.1"/>
    </source>
</evidence>
<feature type="transmembrane region" description="Helical" evidence="1">
    <location>
        <begin position="45"/>
        <end position="68"/>
    </location>
</feature>
<protein>
    <submittedName>
        <fullName evidence="2">Uncharacterized protein</fullName>
    </submittedName>
</protein>
<evidence type="ECO:0000313" key="3">
    <source>
        <dbReference type="Proteomes" id="UP001611383"/>
    </source>
</evidence>
<gene>
    <name evidence="2" type="ORF">F0U60_15555</name>
</gene>
<dbReference type="Proteomes" id="UP001611383">
    <property type="component" value="Chromosome"/>
</dbReference>
<proteinExistence type="predicted"/>
<sequence length="444" mass="48892">MAGANPSPGSSRTTSDRWSVLLLLLLSAAIVFALGLLWLEMEVNGRHLVLALMGSLMPSLLLLGYRLLSAQRIFGVRREEVRSYQSFLSAYAEKRTNGTLPPIFNRELSGEVLAQQGYLRQFILGVLLLAVPFFCLALLLVTKGIDGMNPDGLRGLELAGCGIYVYTLGLAIFRIRTAALSAEFVMSSALRALILMVLGYVLGSIGFFRPTESVSAAFLYFSLGLFPSVGMKALNQRLRQALTPDAPGTEPLPLSYVDGITEQVAERLEELGVFDIQHLARVEPGWLALRTLYPLSRIIDWMDQALLITYLREEILHSREVGIRGAIDMRAIYRQLQRAGASGFSPEEARLQEARSERSLKVLQELANKSKLSIETLQHIGATLQGSSLVDLLACLQNGCCPSRKKKVSPQPIELDARPEPRSAWIRRRRLGRAVSVNAGGARS</sequence>
<keyword evidence="1" id="KW-0812">Transmembrane</keyword>
<dbReference type="EMBL" id="CP043494">
    <property type="protein sequence ID" value="WNG45358.1"/>
    <property type="molecule type" value="Genomic_DNA"/>
</dbReference>
<organism evidence="2 3">
    <name type="scientific">Archangium minus</name>
    <dbReference type="NCBI Taxonomy" id="83450"/>
    <lineage>
        <taxon>Bacteria</taxon>
        <taxon>Pseudomonadati</taxon>
        <taxon>Myxococcota</taxon>
        <taxon>Myxococcia</taxon>
        <taxon>Myxococcales</taxon>
        <taxon>Cystobacterineae</taxon>
        <taxon>Archangiaceae</taxon>
        <taxon>Archangium</taxon>
    </lineage>
</organism>
<keyword evidence="1" id="KW-1133">Transmembrane helix</keyword>
<evidence type="ECO:0000256" key="1">
    <source>
        <dbReference type="SAM" id="Phobius"/>
    </source>
</evidence>
<feature type="transmembrane region" description="Helical" evidence="1">
    <location>
        <begin position="122"/>
        <end position="141"/>
    </location>
</feature>
<feature type="transmembrane region" description="Helical" evidence="1">
    <location>
        <begin position="153"/>
        <end position="173"/>
    </location>
</feature>
<accession>A0ABY9WQ29</accession>
<name>A0ABY9WQ29_9BACT</name>
<keyword evidence="3" id="KW-1185">Reference proteome</keyword>
<feature type="transmembrane region" description="Helical" evidence="1">
    <location>
        <begin position="185"/>
        <end position="208"/>
    </location>
</feature>
<feature type="transmembrane region" description="Helical" evidence="1">
    <location>
        <begin position="214"/>
        <end position="234"/>
    </location>
</feature>
<keyword evidence="1" id="KW-0472">Membrane</keyword>
<reference evidence="2 3" key="1">
    <citation type="submission" date="2019-08" db="EMBL/GenBank/DDBJ databases">
        <title>Archangium and Cystobacter genomes.</title>
        <authorList>
            <person name="Chen I.-C.K."/>
            <person name="Wielgoss S."/>
        </authorList>
    </citation>
    <scope>NUCLEOTIDE SEQUENCE [LARGE SCALE GENOMIC DNA]</scope>
    <source>
        <strain evidence="2 3">Cbm 6</strain>
    </source>
</reference>
<dbReference type="RefSeq" id="WP_395819997.1">
    <property type="nucleotide sequence ID" value="NZ_CP043494.1"/>
</dbReference>
<feature type="transmembrane region" description="Helical" evidence="1">
    <location>
        <begin position="20"/>
        <end position="39"/>
    </location>
</feature>